<dbReference type="EMBL" id="KV417629">
    <property type="protein sequence ID" value="KZP13660.1"/>
    <property type="molecule type" value="Genomic_DNA"/>
</dbReference>
<accession>A0A166CHH1</accession>
<keyword evidence="1" id="KW-0472">Membrane</keyword>
<dbReference type="AlphaFoldDB" id="A0A166CHH1"/>
<sequence>MRVSNTAGRQLCSPTSPPRLHLLPFLICTSKVSERRCYTESDPVPELPQCALDIRNCRFGAHRASASSGKRKMRTLLSLICVAAGPYHGLFNVLYARIVTEAHSLRIYET</sequence>
<keyword evidence="1" id="KW-1133">Transmembrane helix</keyword>
<protein>
    <submittedName>
        <fullName evidence="2">Uncharacterized protein</fullName>
    </submittedName>
</protein>
<reference evidence="2 3" key="1">
    <citation type="journal article" date="2016" name="Mol. Biol. Evol.">
        <title>Comparative Genomics of Early-Diverging Mushroom-Forming Fungi Provides Insights into the Origins of Lignocellulose Decay Capabilities.</title>
        <authorList>
            <person name="Nagy L.G."/>
            <person name="Riley R."/>
            <person name="Tritt A."/>
            <person name="Adam C."/>
            <person name="Daum C."/>
            <person name="Floudas D."/>
            <person name="Sun H."/>
            <person name="Yadav J.S."/>
            <person name="Pangilinan J."/>
            <person name="Larsson K.H."/>
            <person name="Matsuura K."/>
            <person name="Barry K."/>
            <person name="Labutti K."/>
            <person name="Kuo R."/>
            <person name="Ohm R.A."/>
            <person name="Bhattacharya S.S."/>
            <person name="Shirouzu T."/>
            <person name="Yoshinaga Y."/>
            <person name="Martin F.M."/>
            <person name="Grigoriev I.V."/>
            <person name="Hibbett D.S."/>
        </authorList>
    </citation>
    <scope>NUCLEOTIDE SEQUENCE [LARGE SCALE GENOMIC DNA]</scope>
    <source>
        <strain evidence="2 3">CBS 109695</strain>
    </source>
</reference>
<proteinExistence type="predicted"/>
<evidence type="ECO:0000256" key="1">
    <source>
        <dbReference type="SAM" id="Phobius"/>
    </source>
</evidence>
<keyword evidence="3" id="KW-1185">Reference proteome</keyword>
<name>A0A166CHH1_9AGAM</name>
<gene>
    <name evidence="2" type="ORF">FIBSPDRAFT_129150</name>
</gene>
<keyword evidence="1" id="KW-0812">Transmembrane</keyword>
<evidence type="ECO:0000313" key="3">
    <source>
        <dbReference type="Proteomes" id="UP000076532"/>
    </source>
</evidence>
<dbReference type="Proteomes" id="UP000076532">
    <property type="component" value="Unassembled WGS sequence"/>
</dbReference>
<organism evidence="2 3">
    <name type="scientific">Athelia psychrophila</name>
    <dbReference type="NCBI Taxonomy" id="1759441"/>
    <lineage>
        <taxon>Eukaryota</taxon>
        <taxon>Fungi</taxon>
        <taxon>Dikarya</taxon>
        <taxon>Basidiomycota</taxon>
        <taxon>Agaricomycotina</taxon>
        <taxon>Agaricomycetes</taxon>
        <taxon>Agaricomycetidae</taxon>
        <taxon>Atheliales</taxon>
        <taxon>Atheliaceae</taxon>
        <taxon>Athelia</taxon>
    </lineage>
</organism>
<feature type="transmembrane region" description="Helical" evidence="1">
    <location>
        <begin position="76"/>
        <end position="98"/>
    </location>
</feature>
<evidence type="ECO:0000313" key="2">
    <source>
        <dbReference type="EMBL" id="KZP13660.1"/>
    </source>
</evidence>